<evidence type="ECO:0000313" key="2">
    <source>
        <dbReference type="Proteomes" id="UP000314294"/>
    </source>
</evidence>
<reference evidence="1 2" key="1">
    <citation type="submission" date="2019-03" db="EMBL/GenBank/DDBJ databases">
        <title>First draft genome of Liparis tanakae, snailfish: a comprehensive survey of snailfish specific genes.</title>
        <authorList>
            <person name="Kim W."/>
            <person name="Song I."/>
            <person name="Jeong J.-H."/>
            <person name="Kim D."/>
            <person name="Kim S."/>
            <person name="Ryu S."/>
            <person name="Song J.Y."/>
            <person name="Lee S.K."/>
        </authorList>
    </citation>
    <scope>NUCLEOTIDE SEQUENCE [LARGE SCALE GENOMIC DNA]</scope>
    <source>
        <tissue evidence="1">Muscle</tissue>
    </source>
</reference>
<accession>A0A4Z2J5R3</accession>
<sequence>MTSGYLLQLIQLASNRLVLRLQLVKSLLELLFLLQHRQPVLRRLDLLMGRLAELPGETLDLHTEPVRPGLGHQYRVREFLRRHLDFTDGQPRRYFCHFRGVSSDSSLHTVLWMWNHDVCSKRSRTEIQPSQEPEKETAPLVVEGVYNRQIYICVKQICKNCILMYMLS</sequence>
<evidence type="ECO:0000313" key="1">
    <source>
        <dbReference type="EMBL" id="TNN85510.1"/>
    </source>
</evidence>
<organism evidence="1 2">
    <name type="scientific">Liparis tanakae</name>
    <name type="common">Tanaka's snailfish</name>
    <dbReference type="NCBI Taxonomy" id="230148"/>
    <lineage>
        <taxon>Eukaryota</taxon>
        <taxon>Metazoa</taxon>
        <taxon>Chordata</taxon>
        <taxon>Craniata</taxon>
        <taxon>Vertebrata</taxon>
        <taxon>Euteleostomi</taxon>
        <taxon>Actinopterygii</taxon>
        <taxon>Neopterygii</taxon>
        <taxon>Teleostei</taxon>
        <taxon>Neoteleostei</taxon>
        <taxon>Acanthomorphata</taxon>
        <taxon>Eupercaria</taxon>
        <taxon>Perciformes</taxon>
        <taxon>Cottioidei</taxon>
        <taxon>Cottales</taxon>
        <taxon>Liparidae</taxon>
        <taxon>Liparis</taxon>
    </lineage>
</organism>
<comment type="caution">
    <text evidence="1">The sequence shown here is derived from an EMBL/GenBank/DDBJ whole genome shotgun (WGS) entry which is preliminary data.</text>
</comment>
<dbReference type="EMBL" id="SRLO01000020">
    <property type="protein sequence ID" value="TNN85510.1"/>
    <property type="molecule type" value="Genomic_DNA"/>
</dbReference>
<name>A0A4Z2J5R3_9TELE</name>
<dbReference type="Proteomes" id="UP000314294">
    <property type="component" value="Unassembled WGS sequence"/>
</dbReference>
<keyword evidence="2" id="KW-1185">Reference proteome</keyword>
<dbReference type="AlphaFoldDB" id="A0A4Z2J5R3"/>
<gene>
    <name evidence="1" type="ORF">EYF80_004143</name>
</gene>
<protein>
    <submittedName>
        <fullName evidence="1">Uncharacterized protein</fullName>
    </submittedName>
</protein>
<proteinExistence type="predicted"/>